<reference evidence="2 3" key="1">
    <citation type="submission" date="2019-07" db="EMBL/GenBank/DDBJ databases">
        <title>Whole genome shotgun sequence of Cellulomonas composti NBRC 100758.</title>
        <authorList>
            <person name="Hosoyama A."/>
            <person name="Uohara A."/>
            <person name="Ohji S."/>
            <person name="Ichikawa N."/>
        </authorList>
    </citation>
    <scope>NUCLEOTIDE SEQUENCE [LARGE SCALE GENOMIC DNA]</scope>
    <source>
        <strain evidence="2 3">NBRC 100758</strain>
    </source>
</reference>
<dbReference type="EMBL" id="BJWG01000012">
    <property type="protein sequence ID" value="GEL95904.1"/>
    <property type="molecule type" value="Genomic_DNA"/>
</dbReference>
<evidence type="ECO:0000313" key="2">
    <source>
        <dbReference type="EMBL" id="GEL95904.1"/>
    </source>
</evidence>
<dbReference type="SUPFAM" id="SSF52540">
    <property type="entry name" value="P-loop containing nucleoside triphosphate hydrolases"/>
    <property type="match status" value="1"/>
</dbReference>
<organism evidence="2 3">
    <name type="scientific">Cellulomonas composti</name>
    <dbReference type="NCBI Taxonomy" id="266130"/>
    <lineage>
        <taxon>Bacteria</taxon>
        <taxon>Bacillati</taxon>
        <taxon>Actinomycetota</taxon>
        <taxon>Actinomycetes</taxon>
        <taxon>Micrococcales</taxon>
        <taxon>Cellulomonadaceae</taxon>
        <taxon>Cellulomonas</taxon>
    </lineage>
</organism>
<dbReference type="Pfam" id="PF01926">
    <property type="entry name" value="MMR_HSR1"/>
    <property type="match status" value="1"/>
</dbReference>
<dbReference type="InterPro" id="IPR027417">
    <property type="entry name" value="P-loop_NTPase"/>
</dbReference>
<dbReference type="Gene3D" id="3.40.50.300">
    <property type="entry name" value="P-loop containing nucleotide triphosphate hydrolases"/>
    <property type="match status" value="1"/>
</dbReference>
<accession>A0A511JD55</accession>
<name>A0A511JD55_9CELL</name>
<evidence type="ECO:0000313" key="3">
    <source>
        <dbReference type="Proteomes" id="UP000321720"/>
    </source>
</evidence>
<proteinExistence type="predicted"/>
<dbReference type="GO" id="GO:0005525">
    <property type="term" value="F:GTP binding"/>
    <property type="evidence" value="ECO:0007669"/>
    <property type="project" value="InterPro"/>
</dbReference>
<dbReference type="OrthoDB" id="9255830at2"/>
<evidence type="ECO:0000259" key="1">
    <source>
        <dbReference type="Pfam" id="PF01926"/>
    </source>
</evidence>
<keyword evidence="3" id="KW-1185">Reference proteome</keyword>
<gene>
    <name evidence="2" type="ORF">CCO02nite_25620</name>
</gene>
<sequence length="370" mass="37829">MAVAPAANGGLASAIEDESVTQRANIALYGATGAGKSTLLNAIFGESFAETGVGEPVTSATQMFTNEAGTLAIYDGAGLELGDKSPVRDLRRRISRNRRGDDDALIHVAWYCVNSKTDRLEQGQRQVIQEVARRGIPVVLVLTKVSVRDGVVDPAAVALADAIEAMGLPIVTGRPVVTAAVDDAFNGTGRYGLEALLDVTYGVVPEAQRIALAAAQKIDLAIKARYARSWIAGAVAFAGGVGATPIPVADAVVLVPAQAAMMAKIAGVYGISKEKAATLVGTSTAAAAMGGKLAASSLVKLVPGVGSVISAGVAATITGVVGESWRATAERVFTGKIDLDDAQQVADLADMFTGYVKAGKGAERVPDVTP</sequence>
<dbReference type="CDD" id="cd00882">
    <property type="entry name" value="Ras_like_GTPase"/>
    <property type="match status" value="1"/>
</dbReference>
<protein>
    <submittedName>
        <fullName evidence="2">GTPase</fullName>
    </submittedName>
</protein>
<comment type="caution">
    <text evidence="2">The sequence shown here is derived from an EMBL/GenBank/DDBJ whole genome shotgun (WGS) entry which is preliminary data.</text>
</comment>
<feature type="domain" description="G" evidence="1">
    <location>
        <begin position="26"/>
        <end position="144"/>
    </location>
</feature>
<dbReference type="RefSeq" id="WP_146843534.1">
    <property type="nucleotide sequence ID" value="NZ_BJWG01000012.1"/>
</dbReference>
<dbReference type="AlphaFoldDB" id="A0A511JD55"/>
<dbReference type="InterPro" id="IPR006073">
    <property type="entry name" value="GTP-bd"/>
</dbReference>
<dbReference type="Proteomes" id="UP000321720">
    <property type="component" value="Unassembled WGS sequence"/>
</dbReference>